<dbReference type="AlphaFoldDB" id="A0AAU9V339"/>
<proteinExistence type="predicted"/>
<name>A0AAU9V339_EUPED</name>
<reference evidence="1" key="1">
    <citation type="submission" date="2022-03" db="EMBL/GenBank/DDBJ databases">
        <authorList>
            <person name="Tunstrom K."/>
        </authorList>
    </citation>
    <scope>NUCLEOTIDE SEQUENCE</scope>
</reference>
<comment type="caution">
    <text evidence="1">The sequence shown here is derived from an EMBL/GenBank/DDBJ whole genome shotgun (WGS) entry which is preliminary data.</text>
</comment>
<dbReference type="PANTHER" id="PTHR10492">
    <property type="match status" value="1"/>
</dbReference>
<organism evidence="1 2">
    <name type="scientific">Euphydryas editha</name>
    <name type="common">Edith's checkerspot</name>
    <dbReference type="NCBI Taxonomy" id="104508"/>
    <lineage>
        <taxon>Eukaryota</taxon>
        <taxon>Metazoa</taxon>
        <taxon>Ecdysozoa</taxon>
        <taxon>Arthropoda</taxon>
        <taxon>Hexapoda</taxon>
        <taxon>Insecta</taxon>
        <taxon>Pterygota</taxon>
        <taxon>Neoptera</taxon>
        <taxon>Endopterygota</taxon>
        <taxon>Lepidoptera</taxon>
        <taxon>Glossata</taxon>
        <taxon>Ditrysia</taxon>
        <taxon>Papilionoidea</taxon>
        <taxon>Nymphalidae</taxon>
        <taxon>Nymphalinae</taxon>
        <taxon>Euphydryas</taxon>
    </lineage>
</organism>
<dbReference type="PANTHER" id="PTHR10492:SF57">
    <property type="entry name" value="ATP-DEPENDENT DNA HELICASE"/>
    <property type="match status" value="1"/>
</dbReference>
<sequence length="136" mass="15944">MKEGRSNKRFPKNFISEIVTDKNGYPSYRHRKPQTRGFTAEVNMHAHQNFEYCAKVESIKYFCKYVNKGSDQGTFGFQNDNRDESIRRSTQLAAALRLLDKDRNWDQKLEEAVVGESPSRLRHLFAVMCSRRRGYS</sequence>
<protein>
    <submittedName>
        <fullName evidence="1">Uncharacterized protein</fullName>
    </submittedName>
</protein>
<evidence type="ECO:0000313" key="2">
    <source>
        <dbReference type="Proteomes" id="UP001153954"/>
    </source>
</evidence>
<evidence type="ECO:0000313" key="1">
    <source>
        <dbReference type="EMBL" id="CAH2105718.1"/>
    </source>
</evidence>
<dbReference type="EMBL" id="CAKOGL010000028">
    <property type="protein sequence ID" value="CAH2105718.1"/>
    <property type="molecule type" value="Genomic_DNA"/>
</dbReference>
<accession>A0AAU9V339</accession>
<keyword evidence="2" id="KW-1185">Reference proteome</keyword>
<gene>
    <name evidence="1" type="ORF">EEDITHA_LOCUS19938</name>
</gene>
<dbReference type="Proteomes" id="UP001153954">
    <property type="component" value="Unassembled WGS sequence"/>
</dbReference>